<proteinExistence type="predicted"/>
<dbReference type="Pfam" id="PF26180">
    <property type="entry name" value="PAP-OAS1"/>
    <property type="match status" value="1"/>
</dbReference>
<dbReference type="PANTHER" id="PTHR45979:SF3">
    <property type="entry name" value="EXPRESSED PROTEIN"/>
    <property type="match status" value="1"/>
</dbReference>
<dbReference type="AlphaFoldDB" id="A0A8T0NS32"/>
<evidence type="ECO:0000259" key="2">
    <source>
        <dbReference type="Pfam" id="PF26180"/>
    </source>
</evidence>
<name>A0A8T0NS32_PANVG</name>
<dbReference type="Gene3D" id="3.30.460.10">
    <property type="entry name" value="Beta Polymerase, domain 2"/>
    <property type="match status" value="1"/>
</dbReference>
<accession>A0A8T0NS32</accession>
<dbReference type="EMBL" id="CM029053">
    <property type="protein sequence ID" value="KAG2552093.1"/>
    <property type="molecule type" value="Genomic_DNA"/>
</dbReference>
<gene>
    <name evidence="3" type="ORF">PVAP13_9KG435600</name>
</gene>
<dbReference type="SUPFAM" id="SSF81301">
    <property type="entry name" value="Nucleotidyltransferase"/>
    <property type="match status" value="1"/>
</dbReference>
<feature type="domain" description="PAP/OAS1 substrate-binding-related" evidence="2">
    <location>
        <begin position="100"/>
        <end position="292"/>
    </location>
</feature>
<dbReference type="Gene3D" id="1.10.1410.10">
    <property type="match status" value="1"/>
</dbReference>
<feature type="region of interest" description="Disordered" evidence="1">
    <location>
        <begin position="618"/>
        <end position="655"/>
    </location>
</feature>
<comment type="caution">
    <text evidence="3">The sequence shown here is derived from an EMBL/GenBank/DDBJ whole genome shotgun (WGS) entry which is preliminary data.</text>
</comment>
<evidence type="ECO:0000313" key="3">
    <source>
        <dbReference type="EMBL" id="KAG2552093.1"/>
    </source>
</evidence>
<dbReference type="Proteomes" id="UP000823388">
    <property type="component" value="Chromosome 9K"/>
</dbReference>
<dbReference type="SUPFAM" id="SSF81631">
    <property type="entry name" value="PAP/OAS1 substrate-binding domain"/>
    <property type="match status" value="1"/>
</dbReference>
<evidence type="ECO:0000256" key="1">
    <source>
        <dbReference type="SAM" id="MobiDB-lite"/>
    </source>
</evidence>
<sequence length="935" mass="105211">MEVLAFGSVPLKTYLPDGDIDLTVLGNTSYDSTLVNDVSCILESEEQNSDAEFVVKDLEQINAEVRLVKCTIGNIIVDISFNQTGGICALCFLELVDRKVGKNHLVKRSIILIKAWCYYESRLLGAQHGLISTYALEVLILYIFNLFHKSLHSPLEVLYRFLEYFSKFDWDNYCISLNGPVALSSLPNLIVEATVTRIDDLLFDKEFLKSSVDKATVPPRSSDACYTRFRPKHLNIIDPLKECNNLGRSVNRASFHRIRTAFLYGARKLGHILMLPPEVIPDEVYGFFKTTLGRNGSGVRPDTGSNGAFHASFGTGEALLEDIYSMNISYDEQHENTISYHLSKSLGDKNLHFGKNGPTHLNSSFPRVHNTALSTGLSTRSSNSVCHAPEQNSSFYQSNGHAGSRNCYSNHEVEQVCHYTAKAFHMDDRPSIQSQVPVEKQDLRPPPLSLPDLSGDLDSQFRCLRQVQYHLEYLFDGFLQSVHEASSADMFRNHIPAHSVLFNSDAGMPRLLLPSSAKSNGGNTSPVFCSRSTEYVSQHLQNENPLDRTWQKNVSLPSGTNFSSNGLSPSSSNADSEVSSVSWCCSSEDSAEMHGSGTDMHFSIKRYDIHKERLVPSTENGKTLSNQPLRFESNHSSGTGARFVSPREQVAQDARTKELPIGQALKIQGYVRSDRKIVEKLNFHTQKKFVRHEDEARHVPKYCQDLCSNKNFLQKQYDTDMESTPAPSAMNQMPKHQSFNIPNTTKCAGASLCKNLPIKQRFGTSKEHEIFDWPTKQRPICEPLNLENRRSGWDCSKKISAGKQNCYNHKEHLPFVGGTGDMPCSNAVNSPNGLEREINSNNLVENGSRLRPLLPEMPLHWCYRGIELPQPKTGPQDLAKWVMKMNSHLLVLGSEFSWEHRYEDCEWHSILYLVKFTFMSVVTPKNVYTVMFSTA</sequence>
<evidence type="ECO:0000313" key="4">
    <source>
        <dbReference type="Proteomes" id="UP000823388"/>
    </source>
</evidence>
<organism evidence="3 4">
    <name type="scientific">Panicum virgatum</name>
    <name type="common">Blackwell switchgrass</name>
    <dbReference type="NCBI Taxonomy" id="38727"/>
    <lineage>
        <taxon>Eukaryota</taxon>
        <taxon>Viridiplantae</taxon>
        <taxon>Streptophyta</taxon>
        <taxon>Embryophyta</taxon>
        <taxon>Tracheophyta</taxon>
        <taxon>Spermatophyta</taxon>
        <taxon>Magnoliopsida</taxon>
        <taxon>Liliopsida</taxon>
        <taxon>Poales</taxon>
        <taxon>Poaceae</taxon>
        <taxon>PACMAD clade</taxon>
        <taxon>Panicoideae</taxon>
        <taxon>Panicodae</taxon>
        <taxon>Paniceae</taxon>
        <taxon>Panicinae</taxon>
        <taxon>Panicum</taxon>
        <taxon>Panicum sect. Hiantes</taxon>
    </lineage>
</organism>
<dbReference type="InterPro" id="IPR058920">
    <property type="entry name" value="PAP-OAS1-bd-rel"/>
</dbReference>
<keyword evidence="4" id="KW-1185">Reference proteome</keyword>
<dbReference type="InterPro" id="IPR058921">
    <property type="entry name" value="PAP/OAS1-rel"/>
</dbReference>
<feature type="compositionally biased region" description="Polar residues" evidence="1">
    <location>
        <begin position="618"/>
        <end position="639"/>
    </location>
</feature>
<reference evidence="3 4" key="1">
    <citation type="submission" date="2020-05" db="EMBL/GenBank/DDBJ databases">
        <title>WGS assembly of Panicum virgatum.</title>
        <authorList>
            <person name="Lovell J.T."/>
            <person name="Jenkins J."/>
            <person name="Shu S."/>
            <person name="Juenger T.E."/>
            <person name="Schmutz J."/>
        </authorList>
    </citation>
    <scope>NUCLEOTIDE SEQUENCE [LARGE SCALE GENOMIC DNA]</scope>
    <source>
        <strain evidence="4">cv. AP13</strain>
    </source>
</reference>
<dbReference type="PANTHER" id="PTHR45979">
    <property type="entry name" value="PAP/OAS1 SUBSTRATE-BINDING DOMAIN SUPERFAMILY"/>
    <property type="match status" value="1"/>
</dbReference>
<dbReference type="InterPro" id="IPR043519">
    <property type="entry name" value="NT_sf"/>
</dbReference>
<protein>
    <recommendedName>
        <fullName evidence="2">PAP/OAS1 substrate-binding-related domain-containing protein</fullName>
    </recommendedName>
</protein>